<dbReference type="SUPFAM" id="SSF51735">
    <property type="entry name" value="NAD(P)-binding Rossmann-fold domains"/>
    <property type="match status" value="1"/>
</dbReference>
<keyword evidence="4" id="KW-1185">Reference proteome</keyword>
<dbReference type="PANTHER" id="PTHR11092:SF0">
    <property type="entry name" value="EPIMERASE FAMILY PROTEIN SDR39U1"/>
    <property type="match status" value="1"/>
</dbReference>
<evidence type="ECO:0000256" key="1">
    <source>
        <dbReference type="SAM" id="MobiDB-lite"/>
    </source>
</evidence>
<evidence type="ECO:0000313" key="3">
    <source>
        <dbReference type="EMBL" id="MCS7477766.1"/>
    </source>
</evidence>
<proteinExistence type="predicted"/>
<feature type="compositionally biased region" description="Gly residues" evidence="1">
    <location>
        <begin position="1"/>
        <end position="13"/>
    </location>
</feature>
<dbReference type="EMBL" id="JANYMP010000005">
    <property type="protein sequence ID" value="MCS7477766.1"/>
    <property type="molecule type" value="Genomic_DNA"/>
</dbReference>
<evidence type="ECO:0000259" key="2">
    <source>
        <dbReference type="Pfam" id="PF08338"/>
    </source>
</evidence>
<dbReference type="AlphaFoldDB" id="A0A9X3AF42"/>
<dbReference type="RefSeq" id="WP_259623279.1">
    <property type="nucleotide sequence ID" value="NZ_JANYMP010000005.1"/>
</dbReference>
<dbReference type="InterPro" id="IPR036291">
    <property type="entry name" value="NAD(P)-bd_dom_sf"/>
</dbReference>
<name>A0A9X3AF42_9PSEU</name>
<dbReference type="PANTHER" id="PTHR11092">
    <property type="entry name" value="SUGAR NUCLEOTIDE EPIMERASE RELATED"/>
    <property type="match status" value="1"/>
</dbReference>
<dbReference type="InterPro" id="IPR013549">
    <property type="entry name" value="DUF1731"/>
</dbReference>
<reference evidence="3" key="1">
    <citation type="submission" date="2022-08" db="EMBL/GenBank/DDBJ databases">
        <authorList>
            <person name="Tistechok S."/>
            <person name="Samborskyy M."/>
            <person name="Roman I."/>
        </authorList>
    </citation>
    <scope>NUCLEOTIDE SEQUENCE</scope>
    <source>
        <strain evidence="3">DSM 103496</strain>
    </source>
</reference>
<sequence length="155" mass="16368">MGGGSRQGGGVRRPGGADAHRCRPRRLGRHAKSLLATYRIGLGGPIAGGAFTVPWIHVDDIVDLYAKAVDDTSWTGAYNGTAPEPVTQREFAKALGRALRRPAVLPTPGFALKLALGEMADVVTTGQRAVPRRALDGGYTYRHPRLDTALAAALS</sequence>
<dbReference type="Proteomes" id="UP001141259">
    <property type="component" value="Unassembled WGS sequence"/>
</dbReference>
<organism evidence="3 4">
    <name type="scientific">Umezawaea endophytica</name>
    <dbReference type="NCBI Taxonomy" id="1654476"/>
    <lineage>
        <taxon>Bacteria</taxon>
        <taxon>Bacillati</taxon>
        <taxon>Actinomycetota</taxon>
        <taxon>Actinomycetes</taxon>
        <taxon>Pseudonocardiales</taxon>
        <taxon>Pseudonocardiaceae</taxon>
        <taxon>Umezawaea</taxon>
    </lineage>
</organism>
<feature type="domain" description="DUF1731" evidence="2">
    <location>
        <begin position="107"/>
        <end position="152"/>
    </location>
</feature>
<evidence type="ECO:0000313" key="4">
    <source>
        <dbReference type="Proteomes" id="UP001141259"/>
    </source>
</evidence>
<dbReference type="Pfam" id="PF08338">
    <property type="entry name" value="DUF1731"/>
    <property type="match status" value="1"/>
</dbReference>
<comment type="caution">
    <text evidence="3">The sequence shown here is derived from an EMBL/GenBank/DDBJ whole genome shotgun (WGS) entry which is preliminary data.</text>
</comment>
<dbReference type="Gene3D" id="3.40.50.720">
    <property type="entry name" value="NAD(P)-binding Rossmann-like Domain"/>
    <property type="match status" value="1"/>
</dbReference>
<accession>A0A9X3AF42</accession>
<protein>
    <submittedName>
        <fullName evidence="3">DUF1731 domain-containing protein</fullName>
    </submittedName>
</protein>
<gene>
    <name evidence="3" type="ORF">NZH93_12955</name>
</gene>
<feature type="region of interest" description="Disordered" evidence="1">
    <location>
        <begin position="1"/>
        <end position="24"/>
    </location>
</feature>